<name>A0A1W5D0V1_9LECA</name>
<evidence type="ECO:0000313" key="4">
    <source>
        <dbReference type="EMBL" id="SLM36716.1"/>
    </source>
</evidence>
<accession>A0A1W5D0V1</accession>
<reference evidence="5" key="1">
    <citation type="submission" date="2017-03" db="EMBL/GenBank/DDBJ databases">
        <authorList>
            <person name="Sharma R."/>
            <person name="Thines M."/>
        </authorList>
    </citation>
    <scope>NUCLEOTIDE SEQUENCE [LARGE SCALE GENOMIC DNA]</scope>
</reference>
<feature type="domain" description="ChlI/MoxR AAA lid" evidence="3">
    <location>
        <begin position="275"/>
        <end position="334"/>
    </location>
</feature>
<dbReference type="GO" id="GO:0016851">
    <property type="term" value="F:magnesium chelatase activity"/>
    <property type="evidence" value="ECO:0007669"/>
    <property type="project" value="UniProtKB-EC"/>
</dbReference>
<dbReference type="Gene3D" id="1.10.8.80">
    <property type="entry name" value="Magnesium chelatase subunit I, C-Terminal domain"/>
    <property type="match status" value="1"/>
</dbReference>
<dbReference type="Proteomes" id="UP000192927">
    <property type="component" value="Unassembled WGS sequence"/>
</dbReference>
<comment type="pathway">
    <text evidence="2">Porphyrin-containing compound metabolism.</text>
</comment>
<sequence length="369" mass="40719">MDPQSLVERVQELADVELATLLCLVAGQHCIIQTEPGGLDSLEQELQLVAADIFGLSHAVLHCSESTTLEDFSNGILVASKTPAEERRARFGSEAEKARDSTPLRRGSQYRLRQELVDDTQYQDDRRIANIIIARDLNQADHQIQIQALELLRTNRIFTHTAVFATPKTFLVVFLLSSSGPHLVNHLNDHVFISHYHDPEDGFPNLEAGSEWAFEEDQMSLTPGVRRSEAPDVSNQGRDPIFGPNNIQALTALGDAATVTAEVKQYLQNIVTFLRLHRAVAGGITPRATRHFDLLVKHLAPLHGLEFVTPSLVALAARKIYPHRIAITTPENERSMQYGSDLAAVAAMLEGVTPEQVIDEVLGAVEVPL</sequence>
<proteinExistence type="predicted"/>
<dbReference type="PANTHER" id="PTHR11603">
    <property type="entry name" value="AAA FAMILY ATPASE"/>
    <property type="match status" value="1"/>
</dbReference>
<dbReference type="EC" id="6.6.1.1" evidence="1"/>
<dbReference type="PANTHER" id="PTHR11603:SF132">
    <property type="entry name" value="C2H2-TYPE DOMAIN-CONTAINING PROTEIN"/>
    <property type="match status" value="1"/>
</dbReference>
<evidence type="ECO:0000259" key="3">
    <source>
        <dbReference type="Pfam" id="PF17863"/>
    </source>
</evidence>
<dbReference type="EMBL" id="FWEW01001285">
    <property type="protein sequence ID" value="SLM36716.1"/>
    <property type="molecule type" value="Genomic_DNA"/>
</dbReference>
<keyword evidence="5" id="KW-1185">Reference proteome</keyword>
<dbReference type="AlphaFoldDB" id="A0A1W5D0V1"/>
<dbReference type="InterPro" id="IPR041628">
    <property type="entry name" value="ChlI/MoxR_AAA_lid"/>
</dbReference>
<dbReference type="Pfam" id="PF17863">
    <property type="entry name" value="AAA_lid_2"/>
    <property type="match status" value="1"/>
</dbReference>
<evidence type="ECO:0000313" key="5">
    <source>
        <dbReference type="Proteomes" id="UP000192927"/>
    </source>
</evidence>
<dbReference type="InterPro" id="IPR052041">
    <property type="entry name" value="Nucleic_acid_metab_PIN/TRAM"/>
</dbReference>
<organism evidence="4 5">
    <name type="scientific">Lasallia pustulata</name>
    <dbReference type="NCBI Taxonomy" id="136370"/>
    <lineage>
        <taxon>Eukaryota</taxon>
        <taxon>Fungi</taxon>
        <taxon>Dikarya</taxon>
        <taxon>Ascomycota</taxon>
        <taxon>Pezizomycotina</taxon>
        <taxon>Lecanoromycetes</taxon>
        <taxon>OSLEUM clade</taxon>
        <taxon>Umbilicariomycetidae</taxon>
        <taxon>Umbilicariales</taxon>
        <taxon>Umbilicariaceae</taxon>
        <taxon>Lasallia</taxon>
    </lineage>
</organism>
<evidence type="ECO:0000256" key="2">
    <source>
        <dbReference type="ARBA" id="ARBA00023444"/>
    </source>
</evidence>
<evidence type="ECO:0000256" key="1">
    <source>
        <dbReference type="ARBA" id="ARBA00012825"/>
    </source>
</evidence>
<protein>
    <recommendedName>
        <fullName evidence="1">magnesium chelatase</fullName>
        <ecNumber evidence="1">6.6.1.1</ecNumber>
    </recommendedName>
</protein>